<reference evidence="4" key="1">
    <citation type="journal article" date="2019" name="Int. J. Syst. Evol. Microbiol.">
        <title>The Global Catalogue of Microorganisms (GCM) 10K type strain sequencing project: providing services to taxonomists for standard genome sequencing and annotation.</title>
        <authorList>
            <consortium name="The Broad Institute Genomics Platform"/>
            <consortium name="The Broad Institute Genome Sequencing Center for Infectious Disease"/>
            <person name="Wu L."/>
            <person name="Ma J."/>
        </authorList>
    </citation>
    <scope>NUCLEOTIDE SEQUENCE [LARGE SCALE GENOMIC DNA]</scope>
    <source>
        <strain evidence="4">JCM 17927</strain>
    </source>
</reference>
<keyword evidence="2" id="KW-0560">Oxidoreductase</keyword>
<dbReference type="InterPro" id="IPR036291">
    <property type="entry name" value="NAD(P)-bd_dom_sf"/>
</dbReference>
<dbReference type="PANTHER" id="PTHR24321:SF11">
    <property type="entry name" value="BLR0893 PROTEIN"/>
    <property type="match status" value="1"/>
</dbReference>
<sequence length="280" mass="29978">MGAQVAPERTHSIRKIKLFSERIYDKTNMADFNKQVALVTGAASGIGRATALAFARQGAEVIVSDVNAEGGQETVALIQEAGGKATFIPCNVADPDEVEALIRQTVETYGRLDIGINNAGIGGTFAKFIDQTLDDWNRMLAVNLSGVFYCMQAEIRQMLAQGGGKIVNISSIAGVRGMPNGAPYSAAKHGVLGLTKTAALEYVRQNIRVNAVCPVYTHSGMVHELMNMAPGMEERMRRVIPIGRFGQPEEIAQAILWLCSDENAFCTGQAIQMDGGLTAG</sequence>
<organism evidence="3 4">
    <name type="scientific">Nibrella saemangeumensis</name>
    <dbReference type="NCBI Taxonomy" id="1084526"/>
    <lineage>
        <taxon>Bacteria</taxon>
        <taxon>Pseudomonadati</taxon>
        <taxon>Bacteroidota</taxon>
        <taxon>Cytophagia</taxon>
        <taxon>Cytophagales</taxon>
        <taxon>Spirosomataceae</taxon>
        <taxon>Nibrella</taxon>
    </lineage>
</organism>
<evidence type="ECO:0000313" key="4">
    <source>
        <dbReference type="Proteomes" id="UP001501175"/>
    </source>
</evidence>
<dbReference type="InterPro" id="IPR002347">
    <property type="entry name" value="SDR_fam"/>
</dbReference>
<accession>A0ABP8N9Y9</accession>
<dbReference type="PANTHER" id="PTHR24321">
    <property type="entry name" value="DEHYDROGENASES, SHORT CHAIN"/>
    <property type="match status" value="1"/>
</dbReference>
<dbReference type="InterPro" id="IPR020904">
    <property type="entry name" value="Sc_DH/Rdtase_CS"/>
</dbReference>
<comment type="similarity">
    <text evidence="1">Belongs to the short-chain dehydrogenases/reductases (SDR) family.</text>
</comment>
<evidence type="ECO:0000256" key="2">
    <source>
        <dbReference type="ARBA" id="ARBA00023002"/>
    </source>
</evidence>
<name>A0ABP8N9Y9_9BACT</name>
<dbReference type="Pfam" id="PF13561">
    <property type="entry name" value="adh_short_C2"/>
    <property type="match status" value="1"/>
</dbReference>
<dbReference type="Proteomes" id="UP001501175">
    <property type="component" value="Unassembled WGS sequence"/>
</dbReference>
<dbReference type="EMBL" id="BAABHD010000075">
    <property type="protein sequence ID" value="GAA4463809.1"/>
    <property type="molecule type" value="Genomic_DNA"/>
</dbReference>
<dbReference type="PRINTS" id="PR00080">
    <property type="entry name" value="SDRFAMILY"/>
</dbReference>
<evidence type="ECO:0000313" key="3">
    <source>
        <dbReference type="EMBL" id="GAA4463809.1"/>
    </source>
</evidence>
<dbReference type="NCBIfam" id="NF005559">
    <property type="entry name" value="PRK07231.1"/>
    <property type="match status" value="1"/>
</dbReference>
<comment type="caution">
    <text evidence="3">The sequence shown here is derived from an EMBL/GenBank/DDBJ whole genome shotgun (WGS) entry which is preliminary data.</text>
</comment>
<protein>
    <submittedName>
        <fullName evidence="3">SDR family oxidoreductase</fullName>
    </submittedName>
</protein>
<dbReference type="NCBIfam" id="NF009466">
    <property type="entry name" value="PRK12826.1-2"/>
    <property type="match status" value="1"/>
</dbReference>
<evidence type="ECO:0000256" key="1">
    <source>
        <dbReference type="ARBA" id="ARBA00006484"/>
    </source>
</evidence>
<dbReference type="PRINTS" id="PR00081">
    <property type="entry name" value="GDHRDH"/>
</dbReference>
<dbReference type="CDD" id="cd05233">
    <property type="entry name" value="SDR_c"/>
    <property type="match status" value="1"/>
</dbReference>
<dbReference type="SUPFAM" id="SSF51735">
    <property type="entry name" value="NAD(P)-binding Rossmann-fold domains"/>
    <property type="match status" value="1"/>
</dbReference>
<gene>
    <name evidence="3" type="ORF">GCM10023189_42250</name>
</gene>
<dbReference type="Gene3D" id="3.40.50.720">
    <property type="entry name" value="NAD(P)-binding Rossmann-like Domain"/>
    <property type="match status" value="1"/>
</dbReference>
<proteinExistence type="inferred from homology"/>
<keyword evidence="4" id="KW-1185">Reference proteome</keyword>
<dbReference type="PROSITE" id="PS00061">
    <property type="entry name" value="ADH_SHORT"/>
    <property type="match status" value="1"/>
</dbReference>